<keyword evidence="1" id="KW-0472">Membrane</keyword>
<dbReference type="Pfam" id="PF05656">
    <property type="entry name" value="DUF805"/>
    <property type="match status" value="1"/>
</dbReference>
<dbReference type="InterPro" id="IPR008523">
    <property type="entry name" value="DUF805"/>
</dbReference>
<organism evidence="2 3">
    <name type="scientific">Candidatus Aphodoplasma excrementigallinarum</name>
    <dbReference type="NCBI Taxonomy" id="2840673"/>
    <lineage>
        <taxon>Bacteria</taxon>
        <taxon>Bacillati</taxon>
        <taxon>Bacillota</taxon>
        <taxon>Clostridia</taxon>
        <taxon>Eubacteriales</taxon>
        <taxon>Candidatus Aphodoplasma</taxon>
    </lineage>
</organism>
<evidence type="ECO:0000313" key="2">
    <source>
        <dbReference type="EMBL" id="HIV02638.1"/>
    </source>
</evidence>
<dbReference type="AlphaFoldDB" id="A0A9D1NGE5"/>
<gene>
    <name evidence="2" type="ORF">IAC74_03620</name>
</gene>
<reference evidence="2" key="2">
    <citation type="journal article" date="2021" name="PeerJ">
        <title>Extensive microbial diversity within the chicken gut microbiome revealed by metagenomics and culture.</title>
        <authorList>
            <person name="Gilroy R."/>
            <person name="Ravi A."/>
            <person name="Getino M."/>
            <person name="Pursley I."/>
            <person name="Horton D.L."/>
            <person name="Alikhan N.F."/>
            <person name="Baker D."/>
            <person name="Gharbi K."/>
            <person name="Hall N."/>
            <person name="Watson M."/>
            <person name="Adriaenssens E.M."/>
            <person name="Foster-Nyarko E."/>
            <person name="Jarju S."/>
            <person name="Secka A."/>
            <person name="Antonio M."/>
            <person name="Oren A."/>
            <person name="Chaudhuri R.R."/>
            <person name="La Ragione R."/>
            <person name="Hildebrand F."/>
            <person name="Pallen M.J."/>
        </authorList>
    </citation>
    <scope>NUCLEOTIDE SEQUENCE</scope>
    <source>
        <strain evidence="2">4920</strain>
    </source>
</reference>
<dbReference type="Proteomes" id="UP000886743">
    <property type="component" value="Unassembled WGS sequence"/>
</dbReference>
<feature type="transmembrane region" description="Helical" evidence="1">
    <location>
        <begin position="23"/>
        <end position="41"/>
    </location>
</feature>
<keyword evidence="1" id="KW-0812">Transmembrane</keyword>
<accession>A0A9D1NGE5</accession>
<dbReference type="PANTHER" id="PTHR34980">
    <property type="entry name" value="INNER MEMBRANE PROTEIN-RELATED-RELATED"/>
    <property type="match status" value="1"/>
</dbReference>
<evidence type="ECO:0000256" key="1">
    <source>
        <dbReference type="SAM" id="Phobius"/>
    </source>
</evidence>
<feature type="transmembrane region" description="Helical" evidence="1">
    <location>
        <begin position="79"/>
        <end position="99"/>
    </location>
</feature>
<keyword evidence="1" id="KW-1133">Transmembrane helix</keyword>
<dbReference type="EMBL" id="DVOF01000108">
    <property type="protein sequence ID" value="HIV02638.1"/>
    <property type="molecule type" value="Genomic_DNA"/>
</dbReference>
<dbReference type="PANTHER" id="PTHR34980:SF2">
    <property type="entry name" value="INNER MEMBRANE PROTEIN YHAH-RELATED"/>
    <property type="match status" value="1"/>
</dbReference>
<dbReference type="GO" id="GO:0005886">
    <property type="term" value="C:plasma membrane"/>
    <property type="evidence" value="ECO:0007669"/>
    <property type="project" value="TreeGrafter"/>
</dbReference>
<proteinExistence type="predicted"/>
<evidence type="ECO:0000313" key="3">
    <source>
        <dbReference type="Proteomes" id="UP000886743"/>
    </source>
</evidence>
<name>A0A9D1NGE5_9FIRM</name>
<protein>
    <submittedName>
        <fullName evidence="2">DUF805 domain-containing protein</fullName>
    </submittedName>
</protein>
<comment type="caution">
    <text evidence="2">The sequence shown here is derived from an EMBL/GenBank/DDBJ whole genome shotgun (WGS) entry which is preliminary data.</text>
</comment>
<reference evidence="2" key="1">
    <citation type="submission" date="2020-10" db="EMBL/GenBank/DDBJ databases">
        <authorList>
            <person name="Gilroy R."/>
        </authorList>
    </citation>
    <scope>NUCLEOTIDE SEQUENCE</scope>
    <source>
        <strain evidence="2">4920</strain>
    </source>
</reference>
<sequence length="121" mass="13742">MNYYLECFKKYATFAGRARRKEYWMFVLFNVIASIVLSIISNLCRIPFVLPALYSLAALIPGISVVVRRLHDTGRSGAWWWIQLVPFIGGIWLLVLMCLDGERKENQYGPDPKAGESAAQA</sequence>